<accession>A0ABQ9GFD6</accession>
<feature type="region of interest" description="Disordered" evidence="1">
    <location>
        <begin position="125"/>
        <end position="162"/>
    </location>
</feature>
<comment type="caution">
    <text evidence="2">The sequence shown here is derived from an EMBL/GenBank/DDBJ whole genome shotgun (WGS) entry which is preliminary data.</text>
</comment>
<protein>
    <submittedName>
        <fullName evidence="2">Uncharacterized protein</fullName>
    </submittedName>
</protein>
<gene>
    <name evidence="2" type="ORF">PR048_027408</name>
</gene>
<reference evidence="2 3" key="1">
    <citation type="submission" date="2023-02" db="EMBL/GenBank/DDBJ databases">
        <title>LHISI_Scaffold_Assembly.</title>
        <authorList>
            <person name="Stuart O.P."/>
            <person name="Cleave R."/>
            <person name="Magrath M.J.L."/>
            <person name="Mikheyev A.S."/>
        </authorList>
    </citation>
    <scope>NUCLEOTIDE SEQUENCE [LARGE SCALE GENOMIC DNA]</scope>
    <source>
        <strain evidence="2">Daus_M_001</strain>
        <tissue evidence="2">Leg muscle</tissue>
    </source>
</reference>
<evidence type="ECO:0000313" key="2">
    <source>
        <dbReference type="EMBL" id="KAJ8871104.1"/>
    </source>
</evidence>
<keyword evidence="3" id="KW-1185">Reference proteome</keyword>
<evidence type="ECO:0000256" key="1">
    <source>
        <dbReference type="SAM" id="MobiDB-lite"/>
    </source>
</evidence>
<evidence type="ECO:0000313" key="3">
    <source>
        <dbReference type="Proteomes" id="UP001159363"/>
    </source>
</evidence>
<dbReference type="EMBL" id="JARBHB010000012">
    <property type="protein sequence ID" value="KAJ8871104.1"/>
    <property type="molecule type" value="Genomic_DNA"/>
</dbReference>
<proteinExistence type="predicted"/>
<organism evidence="2 3">
    <name type="scientific">Dryococelus australis</name>
    <dbReference type="NCBI Taxonomy" id="614101"/>
    <lineage>
        <taxon>Eukaryota</taxon>
        <taxon>Metazoa</taxon>
        <taxon>Ecdysozoa</taxon>
        <taxon>Arthropoda</taxon>
        <taxon>Hexapoda</taxon>
        <taxon>Insecta</taxon>
        <taxon>Pterygota</taxon>
        <taxon>Neoptera</taxon>
        <taxon>Polyneoptera</taxon>
        <taxon>Phasmatodea</taxon>
        <taxon>Verophasmatodea</taxon>
        <taxon>Anareolatae</taxon>
        <taxon>Phasmatidae</taxon>
        <taxon>Eurycanthinae</taxon>
        <taxon>Dryococelus</taxon>
    </lineage>
</organism>
<dbReference type="Proteomes" id="UP001159363">
    <property type="component" value="Chromosome 11"/>
</dbReference>
<name>A0ABQ9GFD6_9NEOP</name>
<sequence length="442" mass="49307">MNLSSTCKGDFSERVFDVSPCLKRIHANLPVSAYRLGIDAIVTNTLQYSTQENNITLRVDPLSPESIYKLKFDSEGANKLWIWEAGDVKSMVVPTLTRRCRRGRQRGDRSPAERRFDARSTLAAHLATAPPEENNSTAPRRCHGDRLPRRGPPTQNTCARQKRSAAELSLELRSTQSNCPSLELFYKQDYALVKQGTDRRVKLRKLNTIPAYARQKAKPKCRNCIRLERASQKQSSDTHKTPYDRVKRCRERKINIKASERVNIDCESGTECSSPCPPAGNMWYSLQEVAGWQAGTESSGNFATSSGYTFPIVAARVVTTLTDCVLPCLYLRPLADLPHCFSLPAQFFFILAEKPGSYKGHTRSRYKRAITSTTLHRSSSCSSQAGGTLNYLCWLHTGGCRLLVDFAAIQLVGAMVAGMATPYSKLVSNKCLEVCVYEGTDK</sequence>